<reference evidence="8" key="2">
    <citation type="submission" date="2021-12" db="EMBL/GenBank/DDBJ databases">
        <title>Resequencing data analysis of finger millet.</title>
        <authorList>
            <person name="Hatakeyama M."/>
            <person name="Aluri S."/>
            <person name="Balachadran M.T."/>
            <person name="Sivarajan S.R."/>
            <person name="Poveda L."/>
            <person name="Shimizu-Inatsugi R."/>
            <person name="Schlapbach R."/>
            <person name="Sreeman S.M."/>
            <person name="Shimizu K.K."/>
        </authorList>
    </citation>
    <scope>NUCLEOTIDE SEQUENCE</scope>
</reference>
<name>A0AAV5BG37_ELECO</name>
<evidence type="ECO:0000256" key="4">
    <source>
        <dbReference type="ARBA" id="ARBA00022741"/>
    </source>
</evidence>
<dbReference type="SUPFAM" id="SSF52540">
    <property type="entry name" value="P-loop containing nucleoside triphosphate hydrolases"/>
    <property type="match status" value="1"/>
</dbReference>
<sequence>MVGPELTVGGWFAGAVIANFVAKARSIMEGHHALQTDASDMLYSVQAALPRIRILVEVTERKAISNRSYAAWLQQFKDVVSEAEDLLDDFETKRIREELLRKNSKVSSAASSAFRFVRNLLLSDTDLKRLKDVLNKLNKIISDTGGPGFHGLMELADAEEGVTTRILPPTRPLVIGRDDEKQQLMSMIFPKAEQDCAEPSNQLSVIAVVGAAGVGKTTLAQVIYSNPDVMDAFELRGWVMASHRSR</sequence>
<dbReference type="EMBL" id="BQKI01000001">
    <property type="protein sequence ID" value="GJM84402.1"/>
    <property type="molecule type" value="Genomic_DNA"/>
</dbReference>
<keyword evidence="3" id="KW-0677">Repeat</keyword>
<dbReference type="InterPro" id="IPR027417">
    <property type="entry name" value="P-loop_NTPase"/>
</dbReference>
<dbReference type="Proteomes" id="UP001054889">
    <property type="component" value="Unassembled WGS sequence"/>
</dbReference>
<dbReference type="GO" id="GO:0043531">
    <property type="term" value="F:ADP binding"/>
    <property type="evidence" value="ECO:0007669"/>
    <property type="project" value="InterPro"/>
</dbReference>
<feature type="domain" description="Disease resistance N-terminal" evidence="7">
    <location>
        <begin position="17"/>
        <end position="104"/>
    </location>
</feature>
<keyword evidence="2" id="KW-0433">Leucine-rich repeat</keyword>
<evidence type="ECO:0000256" key="3">
    <source>
        <dbReference type="ARBA" id="ARBA00022737"/>
    </source>
</evidence>
<dbReference type="Gene3D" id="3.40.50.300">
    <property type="entry name" value="P-loop containing nucleotide triphosphate hydrolases"/>
    <property type="match status" value="1"/>
</dbReference>
<dbReference type="Pfam" id="PF00931">
    <property type="entry name" value="NB-ARC"/>
    <property type="match status" value="1"/>
</dbReference>
<evidence type="ECO:0000259" key="7">
    <source>
        <dbReference type="Pfam" id="PF18052"/>
    </source>
</evidence>
<dbReference type="GO" id="GO:0006952">
    <property type="term" value="P:defense response"/>
    <property type="evidence" value="ECO:0007669"/>
    <property type="project" value="UniProtKB-KW"/>
</dbReference>
<dbReference type="Pfam" id="PF18052">
    <property type="entry name" value="Rx_N"/>
    <property type="match status" value="1"/>
</dbReference>
<evidence type="ECO:0000259" key="6">
    <source>
        <dbReference type="Pfam" id="PF00931"/>
    </source>
</evidence>
<reference evidence="8" key="1">
    <citation type="journal article" date="2018" name="DNA Res.">
        <title>Multiple hybrid de novo genome assembly of finger millet, an orphan allotetraploid crop.</title>
        <authorList>
            <person name="Hatakeyama M."/>
            <person name="Aluri S."/>
            <person name="Balachadran M.T."/>
            <person name="Sivarajan S.R."/>
            <person name="Patrignani A."/>
            <person name="Gruter S."/>
            <person name="Poveda L."/>
            <person name="Shimizu-Inatsugi R."/>
            <person name="Baeten J."/>
            <person name="Francoijs K.J."/>
            <person name="Nataraja K.N."/>
            <person name="Reddy Y.A.N."/>
            <person name="Phadnis S."/>
            <person name="Ravikumar R.L."/>
            <person name="Schlapbach R."/>
            <person name="Sreeman S.M."/>
            <person name="Shimizu K.K."/>
        </authorList>
    </citation>
    <scope>NUCLEOTIDE SEQUENCE</scope>
</reference>
<keyword evidence="9" id="KW-1185">Reference proteome</keyword>
<evidence type="ECO:0000256" key="2">
    <source>
        <dbReference type="ARBA" id="ARBA00022614"/>
    </source>
</evidence>
<accession>A0AAV5BG37</accession>
<keyword evidence="4" id="KW-0547">Nucleotide-binding</keyword>
<comment type="similarity">
    <text evidence="1">Belongs to the disease resistance NB-LRR family.</text>
</comment>
<dbReference type="PANTHER" id="PTHR33377:SF62">
    <property type="entry name" value="OS10G0133166 PROTEIN"/>
    <property type="match status" value="1"/>
</dbReference>
<dbReference type="InterPro" id="IPR041118">
    <property type="entry name" value="Rx_N"/>
</dbReference>
<evidence type="ECO:0000256" key="1">
    <source>
        <dbReference type="ARBA" id="ARBA00008894"/>
    </source>
</evidence>
<evidence type="ECO:0000313" key="9">
    <source>
        <dbReference type="Proteomes" id="UP001054889"/>
    </source>
</evidence>
<dbReference type="Gene3D" id="1.20.5.4130">
    <property type="match status" value="1"/>
</dbReference>
<evidence type="ECO:0000313" key="8">
    <source>
        <dbReference type="EMBL" id="GJM84402.1"/>
    </source>
</evidence>
<keyword evidence="5" id="KW-0611">Plant defense</keyword>
<feature type="domain" description="NB-ARC" evidence="6">
    <location>
        <begin position="200"/>
        <end position="244"/>
    </location>
</feature>
<dbReference type="InterPro" id="IPR002182">
    <property type="entry name" value="NB-ARC"/>
</dbReference>
<evidence type="ECO:0000256" key="5">
    <source>
        <dbReference type="ARBA" id="ARBA00022821"/>
    </source>
</evidence>
<dbReference type="AlphaFoldDB" id="A0AAV5BG37"/>
<protein>
    <submittedName>
        <fullName evidence="8">Uncharacterized protein</fullName>
    </submittedName>
</protein>
<organism evidence="8 9">
    <name type="scientific">Eleusine coracana subsp. coracana</name>
    <dbReference type="NCBI Taxonomy" id="191504"/>
    <lineage>
        <taxon>Eukaryota</taxon>
        <taxon>Viridiplantae</taxon>
        <taxon>Streptophyta</taxon>
        <taxon>Embryophyta</taxon>
        <taxon>Tracheophyta</taxon>
        <taxon>Spermatophyta</taxon>
        <taxon>Magnoliopsida</taxon>
        <taxon>Liliopsida</taxon>
        <taxon>Poales</taxon>
        <taxon>Poaceae</taxon>
        <taxon>PACMAD clade</taxon>
        <taxon>Chloridoideae</taxon>
        <taxon>Cynodonteae</taxon>
        <taxon>Eleusininae</taxon>
        <taxon>Eleusine</taxon>
    </lineage>
</organism>
<gene>
    <name evidence="8" type="primary">ga00066</name>
    <name evidence="8" type="ORF">PR202_ga00066</name>
</gene>
<proteinExistence type="inferred from homology"/>
<dbReference type="PANTHER" id="PTHR33377">
    <property type="entry name" value="OS10G0134700 PROTEIN-RELATED"/>
    <property type="match status" value="1"/>
</dbReference>
<comment type="caution">
    <text evidence="8">The sequence shown here is derived from an EMBL/GenBank/DDBJ whole genome shotgun (WGS) entry which is preliminary data.</text>
</comment>